<dbReference type="EMBL" id="LGSZ01000048">
    <property type="protein sequence ID" value="KPH79815.1"/>
    <property type="molecule type" value="Genomic_DNA"/>
</dbReference>
<keyword evidence="2" id="KW-0479">Metal-binding</keyword>
<dbReference type="InterPro" id="IPR003785">
    <property type="entry name" value="Creatininase/forma_Hydrolase"/>
</dbReference>
<reference evidence="6 7" key="1">
    <citation type="submission" date="2015-07" db="EMBL/GenBank/DDBJ databases">
        <title>Whole genome sequencing of Bosea vaviloviae isolated from cave pool.</title>
        <authorList>
            <person name="Tan N.E.H."/>
            <person name="Lee Y.P."/>
            <person name="Gan H.M."/>
            <person name="Barton H."/>
            <person name="Savka M.A."/>
        </authorList>
    </citation>
    <scope>NUCLEOTIDE SEQUENCE [LARGE SCALE GENOMIC DNA]</scope>
    <source>
        <strain evidence="6 7">SD260</strain>
    </source>
</reference>
<evidence type="ECO:0000256" key="4">
    <source>
        <dbReference type="ARBA" id="ARBA00022833"/>
    </source>
</evidence>
<dbReference type="GO" id="GO:0016811">
    <property type="term" value="F:hydrolase activity, acting on carbon-nitrogen (but not peptide) bonds, in linear amides"/>
    <property type="evidence" value="ECO:0007669"/>
    <property type="project" value="TreeGrafter"/>
</dbReference>
<dbReference type="InterPro" id="IPR024087">
    <property type="entry name" value="Creatininase-like_sf"/>
</dbReference>
<sequence length="233" mass="25912">MRVAQMNWMQIEAQAKRDDRCVLPLGCVEQHAYLSLATDAILAEKVANDAAEPLGLPVFPVLAYGMTPSFAAYPGTVSLRMSTYVAVMEDILEAFYRSGFRRIVLVNGHGGNSPIMTLATEWLGRRSDASVRLHNWWAGPRFQAAVQAVDPAASHASWMENFPWTRLEGVVMPDASKPPFNAALYQAANPAKRREILGDGNFHGRYERSDNEMLSLWQVGVEETQAAMTENWP</sequence>
<protein>
    <submittedName>
        <fullName evidence="6">Creatininase</fullName>
    </submittedName>
</protein>
<dbReference type="PANTHER" id="PTHR35005">
    <property type="entry name" value="3-DEHYDRO-SCYLLO-INOSOSE HYDROLASE"/>
    <property type="match status" value="1"/>
</dbReference>
<dbReference type="AlphaFoldDB" id="A0A0N1F3U9"/>
<organism evidence="6 7">
    <name type="scientific">Bosea vaviloviae</name>
    <dbReference type="NCBI Taxonomy" id="1526658"/>
    <lineage>
        <taxon>Bacteria</taxon>
        <taxon>Pseudomonadati</taxon>
        <taxon>Pseudomonadota</taxon>
        <taxon>Alphaproteobacteria</taxon>
        <taxon>Hyphomicrobiales</taxon>
        <taxon>Boseaceae</taxon>
        <taxon>Bosea</taxon>
    </lineage>
</organism>
<dbReference type="PATRIC" id="fig|1526658.3.peg.157"/>
<keyword evidence="3" id="KW-0378">Hydrolase</keyword>
<comment type="caution">
    <text evidence="6">The sequence shown here is derived from an EMBL/GenBank/DDBJ whole genome shotgun (WGS) entry which is preliminary data.</text>
</comment>
<dbReference type="OrthoDB" id="9801445at2"/>
<evidence type="ECO:0000256" key="1">
    <source>
        <dbReference type="ARBA" id="ARBA00001947"/>
    </source>
</evidence>
<dbReference type="Pfam" id="PF02633">
    <property type="entry name" value="Creatininase"/>
    <property type="match status" value="1"/>
</dbReference>
<evidence type="ECO:0000313" key="7">
    <source>
        <dbReference type="Proteomes" id="UP000037822"/>
    </source>
</evidence>
<keyword evidence="7" id="KW-1185">Reference proteome</keyword>
<comment type="cofactor">
    <cofactor evidence="1">
        <name>Zn(2+)</name>
        <dbReference type="ChEBI" id="CHEBI:29105"/>
    </cofactor>
</comment>
<evidence type="ECO:0000256" key="5">
    <source>
        <dbReference type="ARBA" id="ARBA00024029"/>
    </source>
</evidence>
<dbReference type="RefSeq" id="WP_054210487.1">
    <property type="nucleotide sequence ID" value="NZ_LGSZ01000048.1"/>
</dbReference>
<dbReference type="PANTHER" id="PTHR35005:SF1">
    <property type="entry name" value="2-AMINO-5-FORMYLAMINO-6-RIBOSYLAMINOPYRIMIDIN-4(3H)-ONE 5'-MONOPHOSPHATE DEFORMYLASE"/>
    <property type="match status" value="1"/>
</dbReference>
<name>A0A0N1F3U9_9HYPH</name>
<dbReference type="SUPFAM" id="SSF102215">
    <property type="entry name" value="Creatininase"/>
    <property type="match status" value="1"/>
</dbReference>
<dbReference type="GO" id="GO:0046872">
    <property type="term" value="F:metal ion binding"/>
    <property type="evidence" value="ECO:0007669"/>
    <property type="project" value="UniProtKB-KW"/>
</dbReference>
<keyword evidence="4" id="KW-0862">Zinc</keyword>
<accession>A0A0N1F3U9</accession>
<comment type="similarity">
    <text evidence="5">Belongs to the creatininase superfamily.</text>
</comment>
<evidence type="ECO:0000313" key="6">
    <source>
        <dbReference type="EMBL" id="KPH79815.1"/>
    </source>
</evidence>
<gene>
    <name evidence="6" type="ORF">AE618_17050</name>
</gene>
<evidence type="ECO:0000256" key="2">
    <source>
        <dbReference type="ARBA" id="ARBA00022723"/>
    </source>
</evidence>
<dbReference type="Proteomes" id="UP000037822">
    <property type="component" value="Unassembled WGS sequence"/>
</dbReference>
<dbReference type="GO" id="GO:0009231">
    <property type="term" value="P:riboflavin biosynthetic process"/>
    <property type="evidence" value="ECO:0007669"/>
    <property type="project" value="TreeGrafter"/>
</dbReference>
<evidence type="ECO:0000256" key="3">
    <source>
        <dbReference type="ARBA" id="ARBA00022801"/>
    </source>
</evidence>
<dbReference type="Gene3D" id="3.40.50.10310">
    <property type="entry name" value="Creatininase"/>
    <property type="match status" value="1"/>
</dbReference>
<proteinExistence type="inferred from homology"/>